<sequence>MSSPSPAASVADGKGSLSVQMHQAAVQGNTALLSQLLAQHPGQVDGSTNSGAQAPLLVAALLGQQNVVEMLLSAGGNPNRRGKRQETALMLAAQRGHVDVMRVLLARGAQATAVDQRGWTALHFGAFAGHAASIRALLSVTAPAARAALLEMRTGKGETALALAAFGRKDDCCRALIEAGAKPSLINDPGDKDYVQKLQQSGEASANGSGSDGSNAPVTPKGLSTISPKSSRGGARGAAAGSGLAARRAVGRTPLMTDLGNGQLLDSPGASPSARPAMQFSGTPSEFERLITPQQSDITSSPKHHHHRLASPGRLADGSRNGHYDSDGGSRSPKQPDWSLHEFDYRGTPMLHHRPTGLLFTSVPEDSFPNLVGIIIEGKLRWLGEADLPLLESMPQVCEALAATVPVGRLLVRRLHVVPEPVLRLCVIMGLHEISELRELVLLEPGSVRHKAAWAPAGLSVNHSTQLLPLLRSELLRPSNPHHAAATFSEDGSWPPVDPEGQTARVAPDAAAAAIVVSPDDDSVAAAGPLPMELIGLPLVQHLLQRYGLSKLMVQVAELEITAAPDLLVLAHPDSLQGAGAPLSKWEEGRLARMLRDLPGLLKKHSKARDRAETEAALGPAIEALMRQRRLDVLARPSRGALVTYDDLESGSGGRLKGPVRVAVVLQEDSSASNSPKYGVENGAANKFIVRDVESDRILHMLVGHIRRVRPADAGKHVRGDYAPPSSAGVPVTPLSAAPGLLVTRGSSWGRGTAYDVYGEGIVGELLGPDEQADEEGVDGAGNGAANTTASGEGGDEGPKLSSRWLVRWPDGQVYSYAVGAGGSFELSFLGLHWRSGAPVLDSHRGLLVAPGELAVIPVSRGPTWALDTDDGLPGSPGAALLDRTTSALEVDWLRDLHNPRSYYPDPANGAYPVLHAMMAGQPVTLFTARQGARVEPAGLHPQAMSGSGTHFYHKYYQSWRASSQETVAPGILLAPLRLEKDGLVVVWLVSWPHAGRQEARVGPTAGYCDLVFAPLADAPQAKNRLPHEHWHHQSAEGRLVRLNPAQLSLQPNVAAGPLRPAGRDVGVVVRDLGPGVHCGLLVRQLAGASSYWYDEDVLLPLTPVEIRRLPSSLASALAVGNAAVPVMDCTAMPGMLVRRCYDDGSTLKCSTKEQQVGILMAPVSSGRWLVRWSDGSSAVYNTGAGSKFQLSYVFEHPQAGAPLAMPRSLDPAVLSEAAVVPGFDSCIPFAPAGAECDLALVGGAALQVDDEDKPRLLVQERMPVTVGTEAKQFRFSAGGLFRLYELAHAAVPGQPVTVFTAKQGLRVVLHPTDPTGMEDPAAVAAAVAAGGGAQPMGTLTRPIRLGAKGVTKSNTPGSPASPSRRVRGVSRVRKYDSAYASYTRSVGGDAGSDGAEAPPEVDPNTAVWEVAWDNGTVSPYVLGVSPAVTALRVAPQPGFKVPPAAAPRDPPDRRLRIHDPVLHLELKGLQVLDDHIYSMASNLDTAVCALNATIQRLVSLWIGAASCEPIAPYRAIVHRVPMHADTVLLAVGPVAKKDGSMGYLDPEEAQDLARDCRAEDTELAAATVALQAALRGAPHLDLDAQRATEKAALERKWRMETETHERSLTEEGMGTGADSTAAQPVNNFQGRWILTGISYEDAIADAAVSIAVAAPVAAGGGHRSSDDGEADSAVPQLVATGPCSAIVTKALERFNAAFKAAQGALDGAGSGYKYQMTVLSRPAGAAIPLGQLQLTQRKAAETDPLLVQEMLETFHSFTIGLAAMPPAGLGAASDADVTPLGPLAIAALNLAPELRSAAVRAHIAMNEYTAAQAAEWRRQIRIMYEEGAAAAAAAARGGTAGAAGLVDDDGDADSDVASEVISGVGLGAAAETDDGTRRGQYNGLALTTASPPLVKVHGGVSVGDQEGLVQASEHATCLTPSEVAARFNDALLQLWRAAGKANGCGGSADVSDAVVKVYTYMHEQVSKAVAAYGITFMGQDAENQRKEAAAAAQEAVAAVAELQALAKQWNADEPALGAAEGSEAEGAAAAVADKIKEGVAQVRRLVQNTVSLVTDVSVCANEAADAADELGRKGLTATTEELLQDTGAAAAVAMAARWAAVATDGAALAAHAAGDSALAVVELANRLAEDGGPTMRPAVEVAIASAASLAALVRGTAATARQQKEGALSLLQERVDAAGTLSNALGSRASDLERRVSEQALALAAGSGSDQLLAKLKAELEIANDCATKAEAYLAEAVAVSKAAFEESDNLERELEEASEKAAEASSAAAEVQVEAVRLLVAAAGDSFREPQTAMALLGQAWTALEFASKINSSSVPSSVYESIAVQAAELCRTLAGNVERAATELAECPKDPDRLSPKQRNLSSAAAMTRAAQALALRRPGMGLPATAAASLALAARQAGQACSEVVGYVQALRNEAASKAKVSVLTREGGDVASRLEYEILEMGQALEDLAMVATGSPEAPRAQAAVGDVARLLDEADSDLVKVDKYSREHTTWRHVAVAIAVQNLSVGFRRLPQALDAATAALEKALTAAAAAAAAAAAPSEAADSGDADGAPLPTPGAGGSSSEDLGRARAGFERAFHAVAEAERELRRATMVGRMLVGRSWGVPSGMPGGAEVRDAEEARAKWITSAASAMSATAQGLISAMRSKAVQSASHLMRLNGAVMAVEEVLRLLGEGLGLPRTSEVAAVVAEQLRAAQEQRQAALEEAAEAFGGVAEATRAHADPVGAILAAATPVDRDGGDSGGRSRRGGGGAAEVVFRPVFVQTAPTPSQHHGQSTIHFHVAVLLKEPGRRAAPAPAEVDAVLTRPAIRHLMEPLEHLIDVTNNVLSNAQLALRDMVSEAELLAPLLGLTHGSALLHASRDGPAGLSVGTGRYGPHVDALVRANLRQAGRYSGIAEAYRALVAALVEGLQEATSRLSEQLEPVPVPYHARRVAQERNAELVRQTMERAAKEAEEERARAAAEAAAAEAAAATAAETQAEDDDVAAGGPTAPPALLVPAPPTKPQSADHGVSPRTLGSARRSSSITSSVLTRKSAAAPADDTALSGPHENGGGTESTKAEDDAASESSSSSSSSSGPGGSRTLGLFASIRDISTLSDEIATNAEATAAVQTPPAAASTAADTEADVDVSNLGDSVLLDADVDLGGGGGGAGVAISITGGDGMSEMGMSRGGAASDIFGRSDSVMTASLLAELGEA</sequence>
<feature type="repeat" description="ANK" evidence="3">
    <location>
        <begin position="84"/>
        <end position="116"/>
    </location>
</feature>
<feature type="region of interest" description="Disordered" evidence="5">
    <location>
        <begin position="772"/>
        <end position="799"/>
    </location>
</feature>
<dbReference type="EMBL" id="BNCO01000041">
    <property type="protein sequence ID" value="GIL60784.1"/>
    <property type="molecule type" value="Genomic_DNA"/>
</dbReference>
<name>A0A8J4BKZ7_9CHLO</name>
<dbReference type="Gene3D" id="1.25.40.20">
    <property type="entry name" value="Ankyrin repeat-containing domain"/>
    <property type="match status" value="2"/>
</dbReference>
<feature type="coiled-coil region" evidence="4">
    <location>
        <begin position="2242"/>
        <end position="2276"/>
    </location>
</feature>
<feature type="repeat" description="ANK" evidence="3">
    <location>
        <begin position="156"/>
        <end position="188"/>
    </location>
</feature>
<evidence type="ECO:0000256" key="4">
    <source>
        <dbReference type="SAM" id="Coils"/>
    </source>
</evidence>
<keyword evidence="1" id="KW-0677">Repeat</keyword>
<feature type="region of interest" description="Disordered" evidence="5">
    <location>
        <begin position="200"/>
        <end position="242"/>
    </location>
</feature>
<proteinExistence type="predicted"/>
<comment type="caution">
    <text evidence="6">The sequence shown here is derived from an EMBL/GenBank/DDBJ whole genome shotgun (WGS) entry which is preliminary data.</text>
</comment>
<evidence type="ECO:0000313" key="6">
    <source>
        <dbReference type="EMBL" id="GIL60784.1"/>
    </source>
</evidence>
<feature type="compositionally biased region" description="Low complexity" evidence="5">
    <location>
        <begin position="3068"/>
        <end position="3078"/>
    </location>
</feature>
<evidence type="ECO:0000256" key="5">
    <source>
        <dbReference type="SAM" id="MobiDB-lite"/>
    </source>
</evidence>
<feature type="compositionally biased region" description="Low complexity" evidence="5">
    <location>
        <begin position="2964"/>
        <end position="2980"/>
    </location>
</feature>
<feature type="region of interest" description="Disordered" evidence="5">
    <location>
        <begin position="2547"/>
        <end position="2571"/>
    </location>
</feature>
<feature type="compositionally biased region" description="Low complexity" evidence="5">
    <location>
        <begin position="2988"/>
        <end position="3000"/>
    </location>
</feature>
<feature type="compositionally biased region" description="Low complexity" evidence="5">
    <location>
        <begin position="2547"/>
        <end position="2557"/>
    </location>
</feature>
<feature type="repeat" description="ANK" evidence="3">
    <location>
        <begin position="51"/>
        <end position="83"/>
    </location>
</feature>
<feature type="compositionally biased region" description="Low complexity" evidence="5">
    <location>
        <begin position="230"/>
        <end position="242"/>
    </location>
</feature>
<accession>A0A8J4BKZ7</accession>
<protein>
    <submittedName>
        <fullName evidence="6">Uncharacterized protein</fullName>
    </submittedName>
</protein>
<evidence type="ECO:0000256" key="3">
    <source>
        <dbReference type="PROSITE-ProRule" id="PRU00023"/>
    </source>
</evidence>
<feature type="compositionally biased region" description="Basic and acidic residues" evidence="5">
    <location>
        <begin position="2950"/>
        <end position="2963"/>
    </location>
</feature>
<evidence type="ECO:0000313" key="7">
    <source>
        <dbReference type="Proteomes" id="UP000747399"/>
    </source>
</evidence>
<feature type="region of interest" description="Disordered" evidence="5">
    <location>
        <begin position="256"/>
        <end position="280"/>
    </location>
</feature>
<keyword evidence="2 3" id="KW-0040">ANK repeat</keyword>
<reference evidence="6" key="1">
    <citation type="journal article" date="2021" name="Proc. Natl. Acad. Sci. U.S.A.">
        <title>Three genomes in the algal genus Volvox reveal the fate of a haploid sex-determining region after a transition to homothallism.</title>
        <authorList>
            <person name="Yamamoto K."/>
            <person name="Hamaji T."/>
            <person name="Kawai-Toyooka H."/>
            <person name="Matsuzaki R."/>
            <person name="Takahashi F."/>
            <person name="Nishimura Y."/>
            <person name="Kawachi M."/>
            <person name="Noguchi H."/>
            <person name="Minakuchi Y."/>
            <person name="Umen J.G."/>
            <person name="Toyoda A."/>
            <person name="Nozaki H."/>
        </authorList>
    </citation>
    <scope>NUCLEOTIDE SEQUENCE</scope>
    <source>
        <strain evidence="6">NIES-3780</strain>
    </source>
</reference>
<dbReference type="InterPro" id="IPR002110">
    <property type="entry name" value="Ankyrin_rpt"/>
</dbReference>
<dbReference type="SMART" id="SM00248">
    <property type="entry name" value="ANK"/>
    <property type="match status" value="4"/>
</dbReference>
<dbReference type="PANTHER" id="PTHR24161:SF85">
    <property type="entry name" value="PALMITOYLTRANSFERASE HIP14"/>
    <property type="match status" value="1"/>
</dbReference>
<feature type="region of interest" description="Disordered" evidence="5">
    <location>
        <begin position="2950"/>
        <end position="3085"/>
    </location>
</feature>
<keyword evidence="7" id="KW-1185">Reference proteome</keyword>
<keyword evidence="4" id="KW-0175">Coiled coil</keyword>
<organism evidence="6 7">
    <name type="scientific">Volvox africanus</name>
    <dbReference type="NCBI Taxonomy" id="51714"/>
    <lineage>
        <taxon>Eukaryota</taxon>
        <taxon>Viridiplantae</taxon>
        <taxon>Chlorophyta</taxon>
        <taxon>core chlorophytes</taxon>
        <taxon>Chlorophyceae</taxon>
        <taxon>CS clade</taxon>
        <taxon>Chlamydomonadales</taxon>
        <taxon>Volvocaceae</taxon>
        <taxon>Volvox</taxon>
    </lineage>
</organism>
<dbReference type="InterPro" id="IPR036770">
    <property type="entry name" value="Ankyrin_rpt-contain_sf"/>
</dbReference>
<dbReference type="Proteomes" id="UP000747399">
    <property type="component" value="Unassembled WGS sequence"/>
</dbReference>
<feature type="region of interest" description="Disordered" evidence="5">
    <location>
        <begin position="1349"/>
        <end position="1370"/>
    </location>
</feature>
<feature type="region of interest" description="Disordered" evidence="5">
    <location>
        <begin position="482"/>
        <end position="505"/>
    </location>
</feature>
<dbReference type="PROSITE" id="PS50088">
    <property type="entry name" value="ANK_REPEAT"/>
    <property type="match status" value="3"/>
</dbReference>
<feature type="compositionally biased region" description="Low complexity" evidence="5">
    <location>
        <begin position="201"/>
        <end position="216"/>
    </location>
</feature>
<gene>
    <name evidence="6" type="ORF">Vafri_15311</name>
</gene>
<evidence type="ECO:0000256" key="1">
    <source>
        <dbReference type="ARBA" id="ARBA00022737"/>
    </source>
</evidence>
<feature type="region of interest" description="Disordered" evidence="5">
    <location>
        <begin position="296"/>
        <end position="341"/>
    </location>
</feature>
<dbReference type="PANTHER" id="PTHR24161">
    <property type="entry name" value="ANK_REP_REGION DOMAIN-CONTAINING PROTEIN-RELATED"/>
    <property type="match status" value="1"/>
</dbReference>
<dbReference type="SUPFAM" id="SSF48403">
    <property type="entry name" value="Ankyrin repeat"/>
    <property type="match status" value="1"/>
</dbReference>
<evidence type="ECO:0000256" key="2">
    <source>
        <dbReference type="ARBA" id="ARBA00023043"/>
    </source>
</evidence>
<feature type="compositionally biased region" description="Low complexity" evidence="5">
    <location>
        <begin position="3021"/>
        <end position="3037"/>
    </location>
</feature>
<dbReference type="PROSITE" id="PS50297">
    <property type="entry name" value="ANK_REP_REGION"/>
    <property type="match status" value="2"/>
</dbReference>
<dbReference type="Pfam" id="PF12796">
    <property type="entry name" value="Ank_2"/>
    <property type="match status" value="1"/>
</dbReference>